<gene>
    <name evidence="1" type="ORF">AZ468_21555</name>
</gene>
<dbReference type="AlphaFoldDB" id="A0A178J935"/>
<comment type="caution">
    <text evidence="1">The sequence shown here is derived from an EMBL/GenBank/DDBJ whole genome shotgun (WGS) entry which is preliminary data.</text>
</comment>
<dbReference type="RefSeq" id="WP_069669256.1">
    <property type="nucleotide sequence ID" value="NZ_JAPFJR010000018.1"/>
</dbReference>
<dbReference type="Pfam" id="PF23746">
    <property type="entry name" value="Gp41_Mu"/>
    <property type="match status" value="1"/>
</dbReference>
<organism evidence="1 2">
    <name type="scientific">Vibrio europaeus</name>
    <dbReference type="NCBI Taxonomy" id="300876"/>
    <lineage>
        <taxon>Bacteria</taxon>
        <taxon>Pseudomonadati</taxon>
        <taxon>Pseudomonadota</taxon>
        <taxon>Gammaproteobacteria</taxon>
        <taxon>Vibrionales</taxon>
        <taxon>Vibrionaceae</taxon>
        <taxon>Vibrio</taxon>
        <taxon>Vibrio oreintalis group</taxon>
    </lineage>
</organism>
<proteinExistence type="predicted"/>
<protein>
    <submittedName>
        <fullName evidence="1">Uncharacterized protein</fullName>
    </submittedName>
</protein>
<accession>A0A178J935</accession>
<dbReference type="EMBL" id="LUAX01000007">
    <property type="protein sequence ID" value="OAM98107.1"/>
    <property type="molecule type" value="Genomic_DNA"/>
</dbReference>
<sequence length="114" mass="12715">MAIMTFALDHGFKVGEAVHHEVGLRELSSGDYIDAQLAAEKVIVNDGVAMAYTSDVLYGIELLVRQVEYIGSVQGPISIKELRKLHQDDFKLLQEKASELDELITKELENRGRS</sequence>
<dbReference type="GeneID" id="78078319"/>
<dbReference type="Proteomes" id="UP000094761">
    <property type="component" value="Unassembled WGS sequence"/>
</dbReference>
<dbReference type="OrthoDB" id="5892908at2"/>
<dbReference type="InterPro" id="IPR056974">
    <property type="entry name" value="Tail_Gp41-like"/>
</dbReference>
<reference evidence="1 2" key="1">
    <citation type="submission" date="2016-03" db="EMBL/GenBank/DDBJ databases">
        <title>Draft genome sequence of the Vibrio tubiashii subs. europaeus.</title>
        <authorList>
            <person name="Spinard E."/>
            <person name="Dubert J."/>
            <person name="Nelson D.R."/>
            <person name="Barja J.L."/>
        </authorList>
    </citation>
    <scope>NUCLEOTIDE SEQUENCE [LARGE SCALE GENOMIC DNA]</scope>
    <source>
        <strain evidence="2">PP-638</strain>
    </source>
</reference>
<evidence type="ECO:0000313" key="1">
    <source>
        <dbReference type="EMBL" id="OAM98107.1"/>
    </source>
</evidence>
<evidence type="ECO:0000313" key="2">
    <source>
        <dbReference type="Proteomes" id="UP000094761"/>
    </source>
</evidence>
<name>A0A178J935_9VIBR</name>